<name>A0A1F6CHV8_HANXR</name>
<dbReference type="InterPro" id="IPR003785">
    <property type="entry name" value="Creatininase/forma_Hydrolase"/>
</dbReference>
<evidence type="ECO:0000256" key="2">
    <source>
        <dbReference type="ARBA" id="ARBA00022723"/>
    </source>
</evidence>
<dbReference type="Gene3D" id="3.40.50.10310">
    <property type="entry name" value="Creatininase"/>
    <property type="match status" value="1"/>
</dbReference>
<feature type="region of interest" description="Disordered" evidence="6">
    <location>
        <begin position="235"/>
        <end position="270"/>
    </location>
</feature>
<comment type="cofactor">
    <cofactor evidence="1">
        <name>Zn(2+)</name>
        <dbReference type="ChEBI" id="CHEBI:29105"/>
    </cofactor>
</comment>
<evidence type="ECO:0008006" key="9">
    <source>
        <dbReference type="Google" id="ProtNLM"/>
    </source>
</evidence>
<dbReference type="Pfam" id="PF02633">
    <property type="entry name" value="Creatininase"/>
    <property type="match status" value="1"/>
</dbReference>
<evidence type="ECO:0000256" key="6">
    <source>
        <dbReference type="SAM" id="MobiDB-lite"/>
    </source>
</evidence>
<accession>A0A1F6CHV8</accession>
<keyword evidence="2" id="KW-0479">Metal-binding</keyword>
<evidence type="ECO:0000256" key="4">
    <source>
        <dbReference type="ARBA" id="ARBA00022833"/>
    </source>
</evidence>
<dbReference type="PANTHER" id="PTHR35005:SF1">
    <property type="entry name" value="2-AMINO-5-FORMYLAMINO-6-RIBOSYLAMINOPYRIMIDIN-4(3H)-ONE 5'-MONOPHOSPHATE DEFORMYLASE"/>
    <property type="match status" value="1"/>
</dbReference>
<dbReference type="SUPFAM" id="SSF102215">
    <property type="entry name" value="Creatininase"/>
    <property type="match status" value="1"/>
</dbReference>
<gene>
    <name evidence="7" type="ORF">A3F84_26990</name>
</gene>
<evidence type="ECO:0000256" key="5">
    <source>
        <dbReference type="ARBA" id="ARBA00024029"/>
    </source>
</evidence>
<dbReference type="PANTHER" id="PTHR35005">
    <property type="entry name" value="3-DEHYDRO-SCYLLO-INOSOSE HYDROLASE"/>
    <property type="match status" value="1"/>
</dbReference>
<protein>
    <recommendedName>
        <fullName evidence="9">Creatininase</fullName>
    </recommendedName>
</protein>
<proteinExistence type="inferred from homology"/>
<organism evidence="7 8">
    <name type="scientific">Handelsmanbacteria sp. (strain RIFCSPLOWO2_12_FULL_64_10)</name>
    <dbReference type="NCBI Taxonomy" id="1817868"/>
    <lineage>
        <taxon>Bacteria</taxon>
        <taxon>Candidatus Handelsmaniibacteriota</taxon>
    </lineage>
</organism>
<keyword evidence="3" id="KW-0378">Hydrolase</keyword>
<dbReference type="GO" id="GO:0016811">
    <property type="term" value="F:hydrolase activity, acting on carbon-nitrogen (but not peptide) bonds, in linear amides"/>
    <property type="evidence" value="ECO:0007669"/>
    <property type="project" value="TreeGrafter"/>
</dbReference>
<evidence type="ECO:0000313" key="7">
    <source>
        <dbReference type="EMBL" id="OGG48765.1"/>
    </source>
</evidence>
<comment type="similarity">
    <text evidence="5">Belongs to the creatininase superfamily.</text>
</comment>
<dbReference type="GO" id="GO:0046872">
    <property type="term" value="F:metal ion binding"/>
    <property type="evidence" value="ECO:0007669"/>
    <property type="project" value="UniProtKB-KW"/>
</dbReference>
<evidence type="ECO:0000256" key="3">
    <source>
        <dbReference type="ARBA" id="ARBA00022801"/>
    </source>
</evidence>
<reference evidence="7 8" key="1">
    <citation type="journal article" date="2016" name="Nat. Commun.">
        <title>Thousands of microbial genomes shed light on interconnected biogeochemical processes in an aquifer system.</title>
        <authorList>
            <person name="Anantharaman K."/>
            <person name="Brown C.T."/>
            <person name="Hug L.A."/>
            <person name="Sharon I."/>
            <person name="Castelle C.J."/>
            <person name="Probst A.J."/>
            <person name="Thomas B.C."/>
            <person name="Singh A."/>
            <person name="Wilkins M.J."/>
            <person name="Karaoz U."/>
            <person name="Brodie E.L."/>
            <person name="Williams K.H."/>
            <person name="Hubbard S.S."/>
            <person name="Banfield J.F."/>
        </authorList>
    </citation>
    <scope>NUCLEOTIDE SEQUENCE [LARGE SCALE GENOMIC DNA]</scope>
    <source>
        <strain evidence="8">RIFCSPLOWO2_12_FULL_64_10</strain>
    </source>
</reference>
<dbReference type="GO" id="GO:0009231">
    <property type="term" value="P:riboflavin biosynthetic process"/>
    <property type="evidence" value="ECO:0007669"/>
    <property type="project" value="TreeGrafter"/>
</dbReference>
<sequence length="270" mass="29558">MRRQTADGRRQTERRYELLYGDELFDLIRERPLAWAPLGLLEKHGGHLPWGLDGLKAHGVCLRLAERLGGVVLPATHLGSVHGDCREADERAFRERFAAVGDLMYREETFRRFLHETFDGLANIGFRAIVAYTGHYPAVQTRILREAAEAFTATGAATVIPFWEPLACGEGDHGGKWETSIYLALAPDAVRLDAIRDERTGQAGRYRGQDVRSHASTALGEKALAQVEAYLTEAVERALEGTTSPSPDEGESPLSPPPSPSGRGRGKGSG</sequence>
<comment type="caution">
    <text evidence="7">The sequence shown here is derived from an EMBL/GenBank/DDBJ whole genome shotgun (WGS) entry which is preliminary data.</text>
</comment>
<keyword evidence="4" id="KW-0862">Zinc</keyword>
<dbReference type="InterPro" id="IPR024087">
    <property type="entry name" value="Creatininase-like_sf"/>
</dbReference>
<dbReference type="EMBL" id="MFKF01000244">
    <property type="protein sequence ID" value="OGG48765.1"/>
    <property type="molecule type" value="Genomic_DNA"/>
</dbReference>
<dbReference type="AlphaFoldDB" id="A0A1F6CHV8"/>
<evidence type="ECO:0000256" key="1">
    <source>
        <dbReference type="ARBA" id="ARBA00001947"/>
    </source>
</evidence>
<dbReference type="Proteomes" id="UP000178606">
    <property type="component" value="Unassembled WGS sequence"/>
</dbReference>
<evidence type="ECO:0000313" key="8">
    <source>
        <dbReference type="Proteomes" id="UP000178606"/>
    </source>
</evidence>